<organism evidence="4 5">
    <name type="scientific">Berryella wangjianweii</name>
    <dbReference type="NCBI Taxonomy" id="2734634"/>
    <lineage>
        <taxon>Bacteria</taxon>
        <taxon>Bacillati</taxon>
        <taxon>Actinomycetota</taxon>
        <taxon>Coriobacteriia</taxon>
        <taxon>Eggerthellales</taxon>
        <taxon>Eggerthellaceae</taxon>
        <taxon>Berryella</taxon>
    </lineage>
</organism>
<protein>
    <submittedName>
        <fullName evidence="4">Iron-containing alcohol dehydrogenase</fullName>
    </submittedName>
</protein>
<evidence type="ECO:0000256" key="1">
    <source>
        <dbReference type="ARBA" id="ARBA00023002"/>
    </source>
</evidence>
<dbReference type="InterPro" id="IPR018211">
    <property type="entry name" value="ADH_Fe_CS"/>
</dbReference>
<dbReference type="InterPro" id="IPR056798">
    <property type="entry name" value="ADH_Fe_C"/>
</dbReference>
<dbReference type="GO" id="GO:0008106">
    <property type="term" value="F:alcohol dehydrogenase (NADP+) activity"/>
    <property type="evidence" value="ECO:0007669"/>
    <property type="project" value="TreeGrafter"/>
</dbReference>
<dbReference type="PANTHER" id="PTHR43633">
    <property type="entry name" value="ALCOHOL DEHYDROGENASE YQHD"/>
    <property type="match status" value="1"/>
</dbReference>
<dbReference type="SUPFAM" id="SSF56796">
    <property type="entry name" value="Dehydroquinate synthase-like"/>
    <property type="match status" value="1"/>
</dbReference>
<dbReference type="AlphaFoldDB" id="A0A6M8J0Y3"/>
<dbReference type="KEGG" id="bwa:HLV38_05500"/>
<keyword evidence="1" id="KW-0560">Oxidoreductase</keyword>
<dbReference type="GO" id="GO:1990362">
    <property type="term" value="F:butanol dehydrogenase (NAD+) activity"/>
    <property type="evidence" value="ECO:0007669"/>
    <property type="project" value="InterPro"/>
</dbReference>
<dbReference type="PANTHER" id="PTHR43633:SF1">
    <property type="entry name" value="ALCOHOL DEHYDROGENASE YQHD"/>
    <property type="match status" value="1"/>
</dbReference>
<feature type="domain" description="Alcohol dehydrogenase iron-type/glycerol dehydrogenase GldA" evidence="2">
    <location>
        <begin position="9"/>
        <end position="178"/>
    </location>
</feature>
<reference evidence="5" key="1">
    <citation type="submission" date="2020-05" db="EMBL/GenBank/DDBJ databases">
        <title>Novel species in genus Nocardioides.</title>
        <authorList>
            <person name="Zhang G."/>
        </authorList>
    </citation>
    <scope>NUCLEOTIDE SEQUENCE [LARGE SCALE GENOMIC DNA]</scope>
    <source>
        <strain evidence="5">zg-1050</strain>
    </source>
</reference>
<dbReference type="CDD" id="cd08187">
    <property type="entry name" value="BDH"/>
    <property type="match status" value="1"/>
</dbReference>
<evidence type="ECO:0000259" key="2">
    <source>
        <dbReference type="Pfam" id="PF00465"/>
    </source>
</evidence>
<dbReference type="InterPro" id="IPR044731">
    <property type="entry name" value="BDH-like"/>
</dbReference>
<dbReference type="Pfam" id="PF25137">
    <property type="entry name" value="ADH_Fe_C"/>
    <property type="match status" value="1"/>
</dbReference>
<dbReference type="Gene3D" id="1.20.1090.10">
    <property type="entry name" value="Dehydroquinate synthase-like - alpha domain"/>
    <property type="match status" value="1"/>
</dbReference>
<sequence>MNSFTFHAPTRFCFGEGVVAQLGESVASCGWHRVLVVYGQGSVVRTGVLDQVARSLDQAGVSALQMGGARPNPEVSFVRAGIEQARAFQADAIVAVGGGSAIDAAKAIAFGVPYEGDVWDFFDKRVPIQAALPLAVVLTIPAAGSEGSSSCVISNDRLGRKVGASSDLIRPRMAFMDPTFTYSLPAYQTAAGVVDMIAHICERYFSGVGPVPVTDRIATGLICTLIEQAPRVLANPQDRDARASIMWAGTLAHNDLAGCGRSLTASGRAGGWESHGLEHEVSAHVPTVAHGAGLAVVMPWWMRYVWRTDPSRFLSFGREVFGIEPVDESDQAVTDAVEAAIDELQAFFVSLGMPRSLVDFGIGEEAIDAFVETLRITKGERFGAFQPLTMDDARAIYRSCFKPFTPPVWEEGEGDRGEAAV</sequence>
<dbReference type="Pfam" id="PF00465">
    <property type="entry name" value="Fe-ADH"/>
    <property type="match status" value="1"/>
</dbReference>
<name>A0A6M8J0Y3_9ACTN</name>
<evidence type="ECO:0000259" key="3">
    <source>
        <dbReference type="Pfam" id="PF25137"/>
    </source>
</evidence>
<dbReference type="Gene3D" id="3.40.50.1970">
    <property type="match status" value="1"/>
</dbReference>
<feature type="domain" description="Fe-containing alcohol dehydrogenase-like C-terminal" evidence="3">
    <location>
        <begin position="189"/>
        <end position="399"/>
    </location>
</feature>
<dbReference type="EMBL" id="CP053716">
    <property type="protein sequence ID" value="QKF07630.1"/>
    <property type="molecule type" value="Genomic_DNA"/>
</dbReference>
<dbReference type="InterPro" id="IPR001670">
    <property type="entry name" value="ADH_Fe/GldA"/>
</dbReference>
<dbReference type="GO" id="GO:1990002">
    <property type="term" value="F:methylglyoxal reductase (NADPH) (acetol producing) activity"/>
    <property type="evidence" value="ECO:0007669"/>
    <property type="project" value="TreeGrafter"/>
</dbReference>
<evidence type="ECO:0000313" key="5">
    <source>
        <dbReference type="Proteomes" id="UP000503297"/>
    </source>
</evidence>
<dbReference type="RefSeq" id="WP_173164921.1">
    <property type="nucleotide sequence ID" value="NZ_CP053716.1"/>
</dbReference>
<dbReference type="PROSITE" id="PS00913">
    <property type="entry name" value="ADH_IRON_1"/>
    <property type="match status" value="1"/>
</dbReference>
<gene>
    <name evidence="4" type="ORF">HLV38_05500</name>
</gene>
<dbReference type="Proteomes" id="UP000503297">
    <property type="component" value="Chromosome"/>
</dbReference>
<evidence type="ECO:0000313" key="4">
    <source>
        <dbReference type="EMBL" id="QKF07630.1"/>
    </source>
</evidence>
<keyword evidence="5" id="KW-1185">Reference proteome</keyword>
<dbReference type="FunFam" id="3.40.50.1970:FF:000003">
    <property type="entry name" value="Alcohol dehydrogenase, iron-containing"/>
    <property type="match status" value="1"/>
</dbReference>
<dbReference type="GO" id="GO:0046872">
    <property type="term" value="F:metal ion binding"/>
    <property type="evidence" value="ECO:0007669"/>
    <property type="project" value="InterPro"/>
</dbReference>
<accession>A0A6M8J0Y3</accession>
<proteinExistence type="predicted"/>
<dbReference type="GO" id="GO:0005829">
    <property type="term" value="C:cytosol"/>
    <property type="evidence" value="ECO:0007669"/>
    <property type="project" value="TreeGrafter"/>
</dbReference>